<dbReference type="Pfam" id="PF01136">
    <property type="entry name" value="Peptidase_U32"/>
    <property type="match status" value="1"/>
</dbReference>
<dbReference type="PROSITE" id="PS01276">
    <property type="entry name" value="PEPTIDASE_U32"/>
    <property type="match status" value="1"/>
</dbReference>
<dbReference type="EMBL" id="UPXZ01000036">
    <property type="protein sequence ID" value="VBB46906.1"/>
    <property type="molecule type" value="Genomic_DNA"/>
</dbReference>
<keyword evidence="1" id="KW-0645">Protease</keyword>
<dbReference type="GO" id="GO:0006508">
    <property type="term" value="P:proteolysis"/>
    <property type="evidence" value="ECO:0007669"/>
    <property type="project" value="UniProtKB-KW"/>
</dbReference>
<sequence>MLLRKDIEIMAPAGSWESLAAAIKAGANSVYFGIEKLNMRSKSSSNFTTDDLRKIVKICNENNVKSYLTVNTIIYDNDMTLMREIIDTAKEVQVSAIIASDVAALMYANNVGVEVHLSTQLNITNVESLKFYAQFADVVVLARELNLKQVKEIHNAIIEQQIKGKNGELIRIEMFCHGALCMAVSGKCYLSLHEKNLSANRGECNQICRRGYNVKDKDSEIELEIDNEYIMSPKDLKTIGFVDEMLEAGVRVFKIEGRARGAEYVKTVVTCYNEAVEAALNNDFTDEKIADWDARLARVFNRGFWNGYYLGQRLGEWSKNYGSEATHRKIYIGKVTNYFNKIGVAEILLETQHLQTGDEILITGETTGAYEDIIDEMRVELKPVEKVEKGTYFSIKTKELVRRNDKVFKIVSADKVKKQ</sequence>
<comment type="similarity">
    <text evidence="3">Belongs to the peptidase U32 family.</text>
</comment>
<organism evidence="4">
    <name type="scientific">uncultured Paludibacter sp</name>
    <dbReference type="NCBI Taxonomy" id="497635"/>
    <lineage>
        <taxon>Bacteria</taxon>
        <taxon>Pseudomonadati</taxon>
        <taxon>Bacteroidota</taxon>
        <taxon>Bacteroidia</taxon>
        <taxon>Bacteroidales</taxon>
        <taxon>Paludibacteraceae</taxon>
        <taxon>Paludibacter</taxon>
        <taxon>environmental samples</taxon>
    </lineage>
</organism>
<dbReference type="GO" id="GO:0008233">
    <property type="term" value="F:peptidase activity"/>
    <property type="evidence" value="ECO:0007669"/>
    <property type="project" value="UniProtKB-KW"/>
</dbReference>
<reference evidence="4" key="1">
    <citation type="submission" date="2018-07" db="EMBL/GenBank/DDBJ databases">
        <authorList>
            <consortium name="Genoscope - CEA"/>
            <person name="William W."/>
        </authorList>
    </citation>
    <scope>NUCLEOTIDE SEQUENCE</scope>
    <source>
        <strain evidence="4">IK1</strain>
    </source>
</reference>
<dbReference type="PANTHER" id="PTHR30217:SF6">
    <property type="entry name" value="TRNA HYDROXYLATION PROTEIN P"/>
    <property type="match status" value="1"/>
</dbReference>
<dbReference type="PANTHER" id="PTHR30217">
    <property type="entry name" value="PEPTIDASE U32 FAMILY"/>
    <property type="match status" value="1"/>
</dbReference>
<dbReference type="AlphaFoldDB" id="A0A653AFT4"/>
<protein>
    <submittedName>
        <fullName evidence="4">Collagenase</fullName>
    </submittedName>
</protein>
<proteinExistence type="inferred from homology"/>
<gene>
    <name evidence="4" type="ORF">TRIP_D410169</name>
</gene>
<name>A0A653AFT4_9BACT</name>
<evidence type="ECO:0000256" key="3">
    <source>
        <dbReference type="ARBA" id="ARBA00038374"/>
    </source>
</evidence>
<dbReference type="InterPro" id="IPR051454">
    <property type="entry name" value="RNA/ubiquinone_mod_enzymes"/>
</dbReference>
<evidence type="ECO:0000256" key="2">
    <source>
        <dbReference type="ARBA" id="ARBA00022801"/>
    </source>
</evidence>
<dbReference type="InterPro" id="IPR001539">
    <property type="entry name" value="Peptidase_U32"/>
</dbReference>
<evidence type="ECO:0000256" key="1">
    <source>
        <dbReference type="ARBA" id="ARBA00022670"/>
    </source>
</evidence>
<evidence type="ECO:0000313" key="4">
    <source>
        <dbReference type="EMBL" id="VBB46906.1"/>
    </source>
</evidence>
<keyword evidence="2" id="KW-0378">Hydrolase</keyword>
<accession>A0A653AFT4</accession>